<evidence type="ECO:0000256" key="1">
    <source>
        <dbReference type="PROSITE-ProRule" id="PRU00169"/>
    </source>
</evidence>
<dbReference type="InterPro" id="IPR011006">
    <property type="entry name" value="CheY-like_superfamily"/>
</dbReference>
<dbReference type="PROSITE" id="PS50930">
    <property type="entry name" value="HTH_LYTTR"/>
    <property type="match status" value="1"/>
</dbReference>
<dbReference type="GO" id="GO:0000156">
    <property type="term" value="F:phosphorelay response regulator activity"/>
    <property type="evidence" value="ECO:0007669"/>
    <property type="project" value="InterPro"/>
</dbReference>
<sequence>MKALIADDEPLLAAHLKARLAELWPQLDIAGVAANGIEARDMFEVLRPDIAFLDIRMPGLSGLEVVQALSPEARKRCRVVFVTAYDEFAVQAFEREAVDYLLKPVADDRLRVAIERLQRASPGSAATQSDDLLLRLQALLPKPAEHLRWVRASVGNEVRLVATDEICYFQATDKYTAVFTRDAELLIRIPVKELLEQLDPEQFWQVHRGTLVNVRQIVAARHDALGRVTLKLKDRPEAVAVSRGHAHLFRQM</sequence>
<evidence type="ECO:0000259" key="3">
    <source>
        <dbReference type="PROSITE" id="PS50930"/>
    </source>
</evidence>
<keyword evidence="1" id="KW-0597">Phosphoprotein</keyword>
<dbReference type="Gene3D" id="3.40.50.2300">
    <property type="match status" value="1"/>
</dbReference>
<organism evidence="4 5">
    <name type="scientific">Sulfuritalea hydrogenivorans sk43H</name>
    <dbReference type="NCBI Taxonomy" id="1223802"/>
    <lineage>
        <taxon>Bacteria</taxon>
        <taxon>Pseudomonadati</taxon>
        <taxon>Pseudomonadota</taxon>
        <taxon>Betaproteobacteria</taxon>
        <taxon>Nitrosomonadales</taxon>
        <taxon>Sterolibacteriaceae</taxon>
        <taxon>Sulfuritalea</taxon>
    </lineage>
</organism>
<dbReference type="STRING" id="1223802.SUTH_02465"/>
<protein>
    <submittedName>
        <fullName evidence="4">Response regulator of the LytR/AlgR family</fullName>
    </submittedName>
</protein>
<reference evidence="4 5" key="1">
    <citation type="journal article" date="2014" name="Syst. Appl. Microbiol.">
        <title>Complete genomes of freshwater sulfur oxidizers Sulfuricella denitrificans skB26 and Sulfuritalea hydrogenivorans sk43H: genetic insights into the sulfur oxidation pathway of betaproteobacteria.</title>
        <authorList>
            <person name="Watanabe T."/>
            <person name="Kojima H."/>
            <person name="Fukui M."/>
        </authorList>
    </citation>
    <scope>NUCLEOTIDE SEQUENCE [LARGE SCALE GENOMIC DNA]</scope>
    <source>
        <strain evidence="4">DSM22779</strain>
    </source>
</reference>
<dbReference type="PANTHER" id="PTHR37299">
    <property type="entry name" value="TRANSCRIPTIONAL REGULATOR-RELATED"/>
    <property type="match status" value="1"/>
</dbReference>
<evidence type="ECO:0000313" key="4">
    <source>
        <dbReference type="EMBL" id="BAO30248.1"/>
    </source>
</evidence>
<dbReference type="HOGENOM" id="CLU_000445_14_1_4"/>
<dbReference type="InterPro" id="IPR046947">
    <property type="entry name" value="LytR-like"/>
</dbReference>
<dbReference type="Gene3D" id="2.40.50.1020">
    <property type="entry name" value="LytTr DNA-binding domain"/>
    <property type="match status" value="1"/>
</dbReference>
<dbReference type="GO" id="GO:0003677">
    <property type="term" value="F:DNA binding"/>
    <property type="evidence" value="ECO:0007669"/>
    <property type="project" value="InterPro"/>
</dbReference>
<dbReference type="PANTHER" id="PTHR37299:SF1">
    <property type="entry name" value="STAGE 0 SPORULATION PROTEIN A HOMOLOG"/>
    <property type="match status" value="1"/>
</dbReference>
<dbReference type="InterPro" id="IPR007492">
    <property type="entry name" value="LytTR_DNA-bd_dom"/>
</dbReference>
<evidence type="ECO:0000313" key="5">
    <source>
        <dbReference type="Proteomes" id="UP000031637"/>
    </source>
</evidence>
<keyword evidence="5" id="KW-1185">Reference proteome</keyword>
<dbReference type="KEGG" id="shd:SUTH_02465"/>
<proteinExistence type="predicted"/>
<dbReference type="Proteomes" id="UP000031637">
    <property type="component" value="Chromosome"/>
</dbReference>
<gene>
    <name evidence="4" type="ORF">SUTH_02465</name>
</gene>
<feature type="modified residue" description="4-aspartylphosphate" evidence="1">
    <location>
        <position position="54"/>
    </location>
</feature>
<dbReference type="OrthoDB" id="236568at2"/>
<evidence type="ECO:0000259" key="2">
    <source>
        <dbReference type="PROSITE" id="PS50110"/>
    </source>
</evidence>
<dbReference type="InterPro" id="IPR001789">
    <property type="entry name" value="Sig_transdc_resp-reg_receiver"/>
</dbReference>
<feature type="domain" description="HTH LytTR-type" evidence="3">
    <location>
        <begin position="154"/>
        <end position="252"/>
    </location>
</feature>
<dbReference type="SMART" id="SM00448">
    <property type="entry name" value="REC"/>
    <property type="match status" value="1"/>
</dbReference>
<name>W0SJF9_9PROT</name>
<dbReference type="Pfam" id="PF00072">
    <property type="entry name" value="Response_reg"/>
    <property type="match status" value="1"/>
</dbReference>
<feature type="domain" description="Response regulatory" evidence="2">
    <location>
        <begin position="2"/>
        <end position="118"/>
    </location>
</feature>
<dbReference type="SUPFAM" id="SSF52172">
    <property type="entry name" value="CheY-like"/>
    <property type="match status" value="1"/>
</dbReference>
<dbReference type="EMBL" id="AP012547">
    <property type="protein sequence ID" value="BAO30248.1"/>
    <property type="molecule type" value="Genomic_DNA"/>
</dbReference>
<dbReference type="Pfam" id="PF04397">
    <property type="entry name" value="LytTR"/>
    <property type="match status" value="1"/>
</dbReference>
<dbReference type="AlphaFoldDB" id="W0SJF9"/>
<dbReference type="PROSITE" id="PS50110">
    <property type="entry name" value="RESPONSE_REGULATORY"/>
    <property type="match status" value="1"/>
</dbReference>
<dbReference type="SMART" id="SM00850">
    <property type="entry name" value="LytTR"/>
    <property type="match status" value="1"/>
</dbReference>
<dbReference type="RefSeq" id="WP_041099601.1">
    <property type="nucleotide sequence ID" value="NZ_AP012547.1"/>
</dbReference>
<accession>W0SJF9</accession>